<evidence type="ECO:0000256" key="1">
    <source>
        <dbReference type="ARBA" id="ARBA00005706"/>
    </source>
</evidence>
<dbReference type="PANTHER" id="PTHR43747">
    <property type="entry name" value="FAD-BINDING PROTEIN"/>
    <property type="match status" value="1"/>
</dbReference>
<dbReference type="Gene3D" id="3.50.50.60">
    <property type="entry name" value="FAD/NAD(P)-binding domain"/>
    <property type="match status" value="1"/>
</dbReference>
<name>A0A2C5YF94_9HYPO</name>
<dbReference type="PANTHER" id="PTHR43747:SF5">
    <property type="entry name" value="FAD-BINDING DOMAIN-CONTAINING PROTEIN"/>
    <property type="match status" value="1"/>
</dbReference>
<dbReference type="AlphaFoldDB" id="A0A2C5YF94"/>
<dbReference type="OrthoDB" id="3340390at2759"/>
<keyword evidence="2" id="KW-0560">Oxidoreductase</keyword>
<keyword evidence="4" id="KW-1185">Reference proteome</keyword>
<evidence type="ECO:0000313" key="3">
    <source>
        <dbReference type="EMBL" id="PHH65541.1"/>
    </source>
</evidence>
<sequence>MHANTDFLAAGGPNGYAWNLIRSESDELLLKHAETSGAKVFQTTKVEAIQFETTLPLDSHATVSSTDRPISASWACRDGTAGNISFEYLIDASGRHGILSTKYLKNRTVNDNFKNIANWGYWSGCEMYGQGTHMDSAPYFEALQGIHFFPVQASIASPMVTDSRHN</sequence>
<evidence type="ECO:0008006" key="5">
    <source>
        <dbReference type="Google" id="ProtNLM"/>
    </source>
</evidence>
<gene>
    <name evidence="3" type="ORF">CDD82_1661</name>
</gene>
<dbReference type="GO" id="GO:0016491">
    <property type="term" value="F:oxidoreductase activity"/>
    <property type="evidence" value="ECO:0007669"/>
    <property type="project" value="UniProtKB-KW"/>
</dbReference>
<dbReference type="InterPro" id="IPR050816">
    <property type="entry name" value="Flavin-dep_Halogenase_NPB"/>
</dbReference>
<evidence type="ECO:0000313" key="4">
    <source>
        <dbReference type="Proteomes" id="UP000224854"/>
    </source>
</evidence>
<organism evidence="3 4">
    <name type="scientific">Ophiocordyceps australis</name>
    <dbReference type="NCBI Taxonomy" id="1399860"/>
    <lineage>
        <taxon>Eukaryota</taxon>
        <taxon>Fungi</taxon>
        <taxon>Dikarya</taxon>
        <taxon>Ascomycota</taxon>
        <taxon>Pezizomycotina</taxon>
        <taxon>Sordariomycetes</taxon>
        <taxon>Hypocreomycetidae</taxon>
        <taxon>Hypocreales</taxon>
        <taxon>Ophiocordycipitaceae</taxon>
        <taxon>Ophiocordyceps</taxon>
    </lineage>
</organism>
<dbReference type="InterPro" id="IPR036188">
    <property type="entry name" value="FAD/NAD-bd_sf"/>
</dbReference>
<dbReference type="EMBL" id="NJEU01001516">
    <property type="protein sequence ID" value="PHH65541.1"/>
    <property type="molecule type" value="Genomic_DNA"/>
</dbReference>
<comment type="caution">
    <text evidence="3">The sequence shown here is derived from an EMBL/GenBank/DDBJ whole genome shotgun (WGS) entry which is preliminary data.</text>
</comment>
<accession>A0A2C5YF94</accession>
<reference evidence="3 4" key="1">
    <citation type="submission" date="2017-06" db="EMBL/GenBank/DDBJ databases">
        <title>Ant-infecting Ophiocordyceps genomes reveal a high diversity of potential behavioral manipulation genes and a possible major role for enterotoxins.</title>
        <authorList>
            <person name="De Bekker C."/>
            <person name="Evans H.C."/>
            <person name="Brachmann A."/>
            <person name="Hughes D.P."/>
        </authorList>
    </citation>
    <scope>NUCLEOTIDE SEQUENCE [LARGE SCALE GENOMIC DNA]</scope>
    <source>
        <strain evidence="3 4">1348a</strain>
    </source>
</reference>
<protein>
    <recommendedName>
        <fullName evidence="5">FAD-binding domain-containing protein</fullName>
    </recommendedName>
</protein>
<comment type="similarity">
    <text evidence="1">Belongs to the flavin-dependent halogenase family.</text>
</comment>
<evidence type="ECO:0000256" key="2">
    <source>
        <dbReference type="ARBA" id="ARBA00023002"/>
    </source>
</evidence>
<dbReference type="Proteomes" id="UP000224854">
    <property type="component" value="Unassembled WGS sequence"/>
</dbReference>
<proteinExistence type="inferred from homology"/>